<dbReference type="AlphaFoldDB" id="A0AA85B315"/>
<feature type="signal peptide" evidence="1">
    <location>
        <begin position="1"/>
        <end position="20"/>
    </location>
</feature>
<sequence length="80" mass="9274">MKFILVLSLLVLVTLVFVEARPEGDEFLLRKMLSDTTDKLKVLTLKHLTIVREKIAEVLVILIQRLNRRLENCLKSSNLE</sequence>
<feature type="chain" id="PRO_5041648760" evidence="1">
    <location>
        <begin position="21"/>
        <end position="80"/>
    </location>
</feature>
<dbReference type="Proteomes" id="UP000050791">
    <property type="component" value="Unassembled WGS sequence"/>
</dbReference>
<reference evidence="3" key="1">
    <citation type="submission" date="2023-11" db="UniProtKB">
        <authorList>
            <consortium name="WormBaseParasite"/>
        </authorList>
    </citation>
    <scope>IDENTIFICATION</scope>
</reference>
<dbReference type="WBParaSite" id="SMTH1_29480.1">
    <property type="protein sequence ID" value="SMTH1_29480.1"/>
    <property type="gene ID" value="SMTH1_29480"/>
</dbReference>
<organism evidence="2 3">
    <name type="scientific">Schistosoma mattheei</name>
    <dbReference type="NCBI Taxonomy" id="31246"/>
    <lineage>
        <taxon>Eukaryota</taxon>
        <taxon>Metazoa</taxon>
        <taxon>Spiralia</taxon>
        <taxon>Lophotrochozoa</taxon>
        <taxon>Platyhelminthes</taxon>
        <taxon>Trematoda</taxon>
        <taxon>Digenea</taxon>
        <taxon>Strigeidida</taxon>
        <taxon>Schistosomatoidea</taxon>
        <taxon>Schistosomatidae</taxon>
        <taxon>Schistosoma</taxon>
    </lineage>
</organism>
<name>A0AA85B315_9TREM</name>
<keyword evidence="1" id="KW-0732">Signal</keyword>
<evidence type="ECO:0000313" key="2">
    <source>
        <dbReference type="Proteomes" id="UP000050791"/>
    </source>
</evidence>
<proteinExistence type="predicted"/>
<evidence type="ECO:0000256" key="1">
    <source>
        <dbReference type="SAM" id="SignalP"/>
    </source>
</evidence>
<accession>A0AA85B315</accession>
<evidence type="ECO:0000313" key="3">
    <source>
        <dbReference type="WBParaSite" id="SMTH1_29480.1"/>
    </source>
</evidence>
<protein>
    <submittedName>
        <fullName evidence="3">Uncharacterized protein</fullName>
    </submittedName>
</protein>